<comment type="caution">
    <text evidence="2">The sequence shown here is derived from an EMBL/GenBank/DDBJ whole genome shotgun (WGS) entry which is preliminary data.</text>
</comment>
<sequence length="597" mass="67978">MTEVGNYDKNIPFIDAFLTREDLKKYGNKGNALILYALQLKYKLEDLDSVAADSLIDGPNDKKCDLVYIDRDSGEVVIAQGYYSDNPSRKEAKANKASDLNTAIGWLITRDISEVPSNIKSTAIALREAIESKEIRSIKIWFVHNLEESQNVLDELKTVENTAKHVISSKYPKIDIEIEASEIGRNTLEDWYEDLEYKILVTESFEIEVPGGYPIHGEEWSAFVTTVSAKWLHSLYQKYKEKLFSANVRDFLGVRNSDRNINFGIKNTAEKNPDNFWVYNNGITALVNNIDILGDKKLKIDGLSIVNGAQTTGAIGTLSSPPSEKARVPIRFVMCNNASTVEDIIKYNNTQNKIEASDFRSNDSIQQRLRNEFRAKFPNIKYYGARRGHNIIRRTPPDLIPSESAAQALVAFHIDPIIAYHEKTKIWIDNKLYSKVFNENTSAEHIVFVYSLLKSIERIKIDLVNKKDSEGDEENKNKLSDAESNYLTFLRNRGAKFLLLTAIAECLETIIGEKIPNSFRLGFKKVEYLDEAINSWLPIVRSVLPFHRQLSEALKDGLKSKENVKRSITNFCSMVESMCYATPNLPSFKEFREKIVY</sequence>
<feature type="domain" description="Abortive phage infection protein C-terminal" evidence="1">
    <location>
        <begin position="244"/>
        <end position="457"/>
    </location>
</feature>
<reference evidence="2" key="2">
    <citation type="submission" date="2020-09" db="EMBL/GenBank/DDBJ databases">
        <authorList>
            <person name="Sun Q."/>
            <person name="Ohkuma M."/>
        </authorList>
    </citation>
    <scope>NUCLEOTIDE SEQUENCE</scope>
    <source>
        <strain evidence="2">JCM 14719</strain>
    </source>
</reference>
<dbReference type="InterPro" id="IPR018891">
    <property type="entry name" value="AIPR_C"/>
</dbReference>
<dbReference type="Proteomes" id="UP000637720">
    <property type="component" value="Unassembled WGS sequence"/>
</dbReference>
<organism evidence="2 3">
    <name type="scientific">Calditerricola satsumensis</name>
    <dbReference type="NCBI Taxonomy" id="373054"/>
    <lineage>
        <taxon>Bacteria</taxon>
        <taxon>Bacillati</taxon>
        <taxon>Bacillota</taxon>
        <taxon>Bacilli</taxon>
        <taxon>Bacillales</taxon>
        <taxon>Bacillaceae</taxon>
        <taxon>Calditerricola</taxon>
    </lineage>
</organism>
<accession>A0A8J3BG50</accession>
<dbReference type="EMBL" id="BMOF01000044">
    <property type="protein sequence ID" value="GGK05239.1"/>
    <property type="molecule type" value="Genomic_DNA"/>
</dbReference>
<evidence type="ECO:0000259" key="1">
    <source>
        <dbReference type="Pfam" id="PF10592"/>
    </source>
</evidence>
<proteinExistence type="predicted"/>
<keyword evidence="3" id="KW-1185">Reference proteome</keyword>
<reference evidence="2" key="1">
    <citation type="journal article" date="2014" name="Int. J. Syst. Evol. Microbiol.">
        <title>Complete genome sequence of Corynebacterium casei LMG S-19264T (=DSM 44701T), isolated from a smear-ripened cheese.</title>
        <authorList>
            <consortium name="US DOE Joint Genome Institute (JGI-PGF)"/>
            <person name="Walter F."/>
            <person name="Albersmeier A."/>
            <person name="Kalinowski J."/>
            <person name="Ruckert C."/>
        </authorList>
    </citation>
    <scope>NUCLEOTIDE SEQUENCE</scope>
    <source>
        <strain evidence="2">JCM 14719</strain>
    </source>
</reference>
<gene>
    <name evidence="2" type="primary">abiR</name>
    <name evidence="2" type="ORF">GCM10007043_19030</name>
</gene>
<name>A0A8J3BG50_9BACI</name>
<evidence type="ECO:0000313" key="2">
    <source>
        <dbReference type="EMBL" id="GGK05239.1"/>
    </source>
</evidence>
<dbReference type="Pfam" id="PF10592">
    <property type="entry name" value="AIPR"/>
    <property type="match status" value="1"/>
</dbReference>
<dbReference type="RefSeq" id="WP_188817797.1">
    <property type="nucleotide sequence ID" value="NZ_BMOF01000044.1"/>
</dbReference>
<dbReference type="AlphaFoldDB" id="A0A8J3BG50"/>
<protein>
    <submittedName>
        <fullName evidence="2">Putative abortive infection phage resistance protein</fullName>
    </submittedName>
</protein>
<evidence type="ECO:0000313" key="3">
    <source>
        <dbReference type="Proteomes" id="UP000637720"/>
    </source>
</evidence>